<sequence length="59" mass="6256">MRLLEAEAALIADLKDESELIGEMRLPAFTVVTARHPTLGKLVIVIAPDGTGAVVEANE</sequence>
<dbReference type="OrthoDB" id="5772769at2"/>
<reference evidence="2" key="1">
    <citation type="submission" date="2016-10" db="EMBL/GenBank/DDBJ databases">
        <authorList>
            <person name="Varghese N."/>
            <person name="Submissions S."/>
        </authorList>
    </citation>
    <scope>NUCLEOTIDE SEQUENCE [LARGE SCALE GENOMIC DNA]</scope>
    <source>
        <strain evidence="2">DSM 217</strain>
    </source>
</reference>
<organism evidence="1 2">
    <name type="scientific">Thiocapsa roseopersicina</name>
    <dbReference type="NCBI Taxonomy" id="1058"/>
    <lineage>
        <taxon>Bacteria</taxon>
        <taxon>Pseudomonadati</taxon>
        <taxon>Pseudomonadota</taxon>
        <taxon>Gammaproteobacteria</taxon>
        <taxon>Chromatiales</taxon>
        <taxon>Chromatiaceae</taxon>
        <taxon>Thiocapsa</taxon>
    </lineage>
</organism>
<protein>
    <submittedName>
        <fullName evidence="1">Uncharacterized protein</fullName>
    </submittedName>
</protein>
<evidence type="ECO:0000313" key="2">
    <source>
        <dbReference type="Proteomes" id="UP000198816"/>
    </source>
</evidence>
<dbReference type="EMBL" id="FNNZ01000012">
    <property type="protein sequence ID" value="SDX01074.1"/>
    <property type="molecule type" value="Genomic_DNA"/>
</dbReference>
<dbReference type="AlphaFoldDB" id="A0A1H2Y8T2"/>
<name>A0A1H2Y8T2_THIRO</name>
<gene>
    <name evidence="1" type="ORF">SAMN05421783_11276</name>
</gene>
<dbReference type="Proteomes" id="UP000198816">
    <property type="component" value="Unassembled WGS sequence"/>
</dbReference>
<evidence type="ECO:0000313" key="1">
    <source>
        <dbReference type="EMBL" id="SDX01074.1"/>
    </source>
</evidence>
<dbReference type="RefSeq" id="WP_093032997.1">
    <property type="nucleotide sequence ID" value="NZ_FNNZ01000012.1"/>
</dbReference>
<accession>A0A1H2Y8T2</accession>
<keyword evidence="2" id="KW-1185">Reference proteome</keyword>
<proteinExistence type="predicted"/>